<protein>
    <recommendedName>
        <fullName evidence="4">Copper transport protein</fullName>
    </recommendedName>
</protein>
<accession>A0A8H8A286</accession>
<feature type="region of interest" description="Disordered" evidence="5">
    <location>
        <begin position="1"/>
        <end position="27"/>
    </location>
</feature>
<dbReference type="PANTHER" id="PTHR12483:SF115">
    <property type="entry name" value="COPPER TRANSPORT PROTEIN"/>
    <property type="match status" value="1"/>
</dbReference>
<dbReference type="PANTHER" id="PTHR12483">
    <property type="entry name" value="SOLUTE CARRIER FAMILY 31 COPPER TRANSPORTERS"/>
    <property type="match status" value="1"/>
</dbReference>
<dbReference type="AlphaFoldDB" id="A0A8H8A286"/>
<evidence type="ECO:0000256" key="5">
    <source>
        <dbReference type="SAM" id="MobiDB-lite"/>
    </source>
</evidence>
<dbReference type="GO" id="GO:0005375">
    <property type="term" value="F:copper ion transmembrane transporter activity"/>
    <property type="evidence" value="ECO:0007669"/>
    <property type="project" value="UniProtKB-UniRule"/>
</dbReference>
<keyword evidence="4" id="KW-0186">Copper</keyword>
<dbReference type="Pfam" id="PF04145">
    <property type="entry name" value="Ctr"/>
    <property type="match status" value="1"/>
</dbReference>
<dbReference type="InterPro" id="IPR007274">
    <property type="entry name" value="Cop_transporter"/>
</dbReference>
<keyword evidence="2 4" id="KW-1133">Transmembrane helix</keyword>
<comment type="caution">
    <text evidence="6">The sequence shown here is derived from an EMBL/GenBank/DDBJ whole genome shotgun (WGS) entry which is preliminary data.</text>
</comment>
<feature type="transmembrane region" description="Helical" evidence="4">
    <location>
        <begin position="115"/>
        <end position="134"/>
    </location>
</feature>
<comment type="similarity">
    <text evidence="4">Belongs to the copper transporter (Ctr) (TC 1.A.56) family. SLC31A subfamily.</text>
</comment>
<gene>
    <name evidence="6" type="ORF">BJ554DRAFT_6152</name>
</gene>
<dbReference type="EMBL" id="JAEFCI010000362">
    <property type="protein sequence ID" value="KAG5463600.1"/>
    <property type="molecule type" value="Genomic_DNA"/>
</dbReference>
<keyword evidence="4" id="KW-0813">Transport</keyword>
<dbReference type="Proteomes" id="UP000673691">
    <property type="component" value="Unassembled WGS sequence"/>
</dbReference>
<evidence type="ECO:0000313" key="7">
    <source>
        <dbReference type="Proteomes" id="UP000673691"/>
    </source>
</evidence>
<evidence type="ECO:0000256" key="1">
    <source>
        <dbReference type="ARBA" id="ARBA00022692"/>
    </source>
</evidence>
<name>A0A8H8A286_9FUNG</name>
<dbReference type="OrthoDB" id="161814at2759"/>
<reference evidence="6 7" key="1">
    <citation type="journal article" name="Sci. Rep.">
        <title>Genome-scale phylogenetic analyses confirm Olpidium as the closest living zoosporic fungus to the non-flagellated, terrestrial fungi.</title>
        <authorList>
            <person name="Chang Y."/>
            <person name="Rochon D."/>
            <person name="Sekimoto S."/>
            <person name="Wang Y."/>
            <person name="Chovatia M."/>
            <person name="Sandor L."/>
            <person name="Salamov A."/>
            <person name="Grigoriev I.V."/>
            <person name="Stajich J.E."/>
            <person name="Spatafora J.W."/>
        </authorList>
    </citation>
    <scope>NUCLEOTIDE SEQUENCE [LARGE SCALE GENOMIC DNA]</scope>
    <source>
        <strain evidence="6">S191</strain>
    </source>
</reference>
<feature type="transmembrane region" description="Helical" evidence="4">
    <location>
        <begin position="38"/>
        <end position="60"/>
    </location>
</feature>
<evidence type="ECO:0000256" key="4">
    <source>
        <dbReference type="RuleBase" id="RU367022"/>
    </source>
</evidence>
<keyword evidence="7" id="KW-1185">Reference proteome</keyword>
<organism evidence="6 7">
    <name type="scientific">Olpidium bornovanus</name>
    <dbReference type="NCBI Taxonomy" id="278681"/>
    <lineage>
        <taxon>Eukaryota</taxon>
        <taxon>Fungi</taxon>
        <taxon>Fungi incertae sedis</taxon>
        <taxon>Olpidiomycota</taxon>
        <taxon>Olpidiomycotina</taxon>
        <taxon>Olpidiomycetes</taxon>
        <taxon>Olpidiales</taxon>
        <taxon>Olpidiaceae</taxon>
        <taxon>Olpidium</taxon>
    </lineage>
</organism>
<keyword evidence="3 4" id="KW-0472">Membrane</keyword>
<sequence length="185" mass="20266">PGKTGAEPTPRAEPLLSRTARRGRPTVSLNRGQQAIRALLHAVQVFTAYFLMLVAMVSVFTTGTTPPLAETPFVDGSPGFLHLPHPHAWGAEPRNPGLKRFRRARLERIEFLPTFNGFLVFSVIAGAGVGFFLFRKEGVTGPSGPGSGREMAERLPVRVYLRGAVVHSNPDFERHRSVLGLVHRP</sequence>
<evidence type="ECO:0000256" key="2">
    <source>
        <dbReference type="ARBA" id="ARBA00022989"/>
    </source>
</evidence>
<dbReference type="GO" id="GO:0016020">
    <property type="term" value="C:membrane"/>
    <property type="evidence" value="ECO:0007669"/>
    <property type="project" value="UniProtKB-SubCell"/>
</dbReference>
<keyword evidence="4" id="KW-0187">Copper transport</keyword>
<comment type="subcellular location">
    <subcellularLocation>
        <location evidence="4">Membrane</location>
        <topology evidence="4">Multi-pass membrane protein</topology>
    </subcellularLocation>
</comment>
<keyword evidence="4" id="KW-0406">Ion transport</keyword>
<evidence type="ECO:0000256" key="3">
    <source>
        <dbReference type="ARBA" id="ARBA00023136"/>
    </source>
</evidence>
<keyword evidence="1 4" id="KW-0812">Transmembrane</keyword>
<evidence type="ECO:0000313" key="6">
    <source>
        <dbReference type="EMBL" id="KAG5463600.1"/>
    </source>
</evidence>
<feature type="non-terminal residue" evidence="6">
    <location>
        <position position="1"/>
    </location>
</feature>
<proteinExistence type="inferred from homology"/>